<dbReference type="EMBL" id="FQUO01000008">
    <property type="protein sequence ID" value="SHF44962.1"/>
    <property type="molecule type" value="Genomic_DNA"/>
</dbReference>
<dbReference type="InterPro" id="IPR050807">
    <property type="entry name" value="TransReg_Diox_bact_type"/>
</dbReference>
<keyword evidence="1" id="KW-0238">DNA-binding</keyword>
<dbReference type="SUPFAM" id="SSF47413">
    <property type="entry name" value="lambda repressor-like DNA-binding domains"/>
    <property type="match status" value="1"/>
</dbReference>
<dbReference type="InterPro" id="IPR010982">
    <property type="entry name" value="Lambda_DNA-bd_dom_sf"/>
</dbReference>
<evidence type="ECO:0000259" key="2">
    <source>
        <dbReference type="PROSITE" id="PS50943"/>
    </source>
</evidence>
<dbReference type="AlphaFoldDB" id="A0A1M5BRU9"/>
<dbReference type="RefSeq" id="WP_073043259.1">
    <property type="nucleotide sequence ID" value="NZ_FQUO01000008.1"/>
</dbReference>
<name>A0A1M5BRU9_9BACT</name>
<dbReference type="Proteomes" id="UP000184368">
    <property type="component" value="Unassembled WGS sequence"/>
</dbReference>
<dbReference type="STRING" id="1302690.BUE76_17540"/>
<accession>A0A1M5BRU9</accession>
<proteinExistence type="predicted"/>
<organism evidence="3 4">
    <name type="scientific">Cnuella takakiae</name>
    <dbReference type="NCBI Taxonomy" id="1302690"/>
    <lineage>
        <taxon>Bacteria</taxon>
        <taxon>Pseudomonadati</taxon>
        <taxon>Bacteroidota</taxon>
        <taxon>Chitinophagia</taxon>
        <taxon>Chitinophagales</taxon>
        <taxon>Chitinophagaceae</taxon>
        <taxon>Cnuella</taxon>
    </lineage>
</organism>
<gene>
    <name evidence="3" type="ORF">SAMN05444008_10857</name>
</gene>
<dbReference type="GO" id="GO:0005829">
    <property type="term" value="C:cytosol"/>
    <property type="evidence" value="ECO:0007669"/>
    <property type="project" value="TreeGrafter"/>
</dbReference>
<evidence type="ECO:0000256" key="1">
    <source>
        <dbReference type="ARBA" id="ARBA00023125"/>
    </source>
</evidence>
<dbReference type="GO" id="GO:0003677">
    <property type="term" value="F:DNA binding"/>
    <property type="evidence" value="ECO:0007669"/>
    <property type="project" value="UniProtKB-KW"/>
</dbReference>
<protein>
    <submittedName>
        <fullName evidence="3">Helix-turn-helix</fullName>
    </submittedName>
</protein>
<sequence>MKAKKSKVTTLDQFKDKHFGKRGTASREQLEADYETFKLGALLHEARIEKGLTQEELAEKVGTTKSYISKIENDVKEVRLSTLQKIVELGLGGRIQLSIKL</sequence>
<feature type="domain" description="HTH cro/C1-type" evidence="2">
    <location>
        <begin position="43"/>
        <end position="89"/>
    </location>
</feature>
<dbReference type="OrthoDB" id="337567at2"/>
<dbReference type="PANTHER" id="PTHR46797:SF1">
    <property type="entry name" value="METHYLPHOSPHONATE SYNTHASE"/>
    <property type="match status" value="1"/>
</dbReference>
<dbReference type="SMART" id="SM00530">
    <property type="entry name" value="HTH_XRE"/>
    <property type="match status" value="1"/>
</dbReference>
<dbReference type="Gene3D" id="1.10.260.40">
    <property type="entry name" value="lambda repressor-like DNA-binding domains"/>
    <property type="match status" value="1"/>
</dbReference>
<dbReference type="CDD" id="cd00093">
    <property type="entry name" value="HTH_XRE"/>
    <property type="match status" value="1"/>
</dbReference>
<dbReference type="PANTHER" id="PTHR46797">
    <property type="entry name" value="HTH-TYPE TRANSCRIPTIONAL REGULATOR"/>
    <property type="match status" value="1"/>
</dbReference>
<evidence type="ECO:0000313" key="3">
    <source>
        <dbReference type="EMBL" id="SHF44962.1"/>
    </source>
</evidence>
<keyword evidence="4" id="KW-1185">Reference proteome</keyword>
<dbReference type="GO" id="GO:0003700">
    <property type="term" value="F:DNA-binding transcription factor activity"/>
    <property type="evidence" value="ECO:0007669"/>
    <property type="project" value="TreeGrafter"/>
</dbReference>
<dbReference type="Pfam" id="PF01381">
    <property type="entry name" value="HTH_3"/>
    <property type="match status" value="1"/>
</dbReference>
<evidence type="ECO:0000313" key="4">
    <source>
        <dbReference type="Proteomes" id="UP000184368"/>
    </source>
</evidence>
<reference evidence="3 4" key="1">
    <citation type="submission" date="2016-11" db="EMBL/GenBank/DDBJ databases">
        <authorList>
            <person name="Jaros S."/>
            <person name="Januszkiewicz K."/>
            <person name="Wedrychowicz H."/>
        </authorList>
    </citation>
    <scope>NUCLEOTIDE SEQUENCE [LARGE SCALE GENOMIC DNA]</scope>
    <source>
        <strain evidence="3 4">DSM 26897</strain>
    </source>
</reference>
<dbReference type="PROSITE" id="PS50943">
    <property type="entry name" value="HTH_CROC1"/>
    <property type="match status" value="1"/>
</dbReference>
<dbReference type="InterPro" id="IPR001387">
    <property type="entry name" value="Cro/C1-type_HTH"/>
</dbReference>